<evidence type="ECO:0000313" key="2">
    <source>
        <dbReference type="Proteomes" id="UP000005225"/>
    </source>
</evidence>
<dbReference type="Ensembl" id="ENSOGAT00000034110.1">
    <property type="protein sequence ID" value="ENSOGAP00000018152.1"/>
    <property type="gene ID" value="ENSOGAG00000027213.1"/>
</dbReference>
<name>H0XPW1_OTOGA</name>
<protein>
    <submittedName>
        <fullName evidence="1">Uncharacterized protein</fullName>
    </submittedName>
</protein>
<reference evidence="1" key="2">
    <citation type="submission" date="2025-08" db="UniProtKB">
        <authorList>
            <consortium name="Ensembl"/>
        </authorList>
    </citation>
    <scope>IDENTIFICATION</scope>
</reference>
<evidence type="ECO:0000313" key="1">
    <source>
        <dbReference type="Ensembl" id="ENSOGAP00000018152.1"/>
    </source>
</evidence>
<reference evidence="2" key="1">
    <citation type="submission" date="2011-03" db="EMBL/GenBank/DDBJ databases">
        <title>Version 3 of the genome sequence of Otolemur garnettii (Bushbaby).</title>
        <authorList>
            <consortium name="The Broad Institute Genome Sequencing Platform"/>
            <person name="Di Palma F."/>
            <person name="Johnson J."/>
            <person name="Lander E.S."/>
            <person name="Lindblad-Toh K."/>
            <person name="Jaffe D.B."/>
            <person name="Gnerre S."/>
            <person name="MacCallum I."/>
            <person name="Przybylski D."/>
            <person name="Ribeiro F.J."/>
            <person name="Burton J.N."/>
            <person name="Walker B.J."/>
            <person name="Sharpe T."/>
            <person name="Hall G."/>
        </authorList>
    </citation>
    <scope>NUCLEOTIDE SEQUENCE [LARGE SCALE GENOMIC DNA]</scope>
</reference>
<proteinExistence type="predicted"/>
<dbReference type="HOGENOM" id="CLU_3210169_0_0_1"/>
<organism evidence="1 2">
    <name type="scientific">Otolemur garnettii</name>
    <name type="common">Small-eared galago</name>
    <name type="synonym">Garnett's greater bushbaby</name>
    <dbReference type="NCBI Taxonomy" id="30611"/>
    <lineage>
        <taxon>Eukaryota</taxon>
        <taxon>Metazoa</taxon>
        <taxon>Chordata</taxon>
        <taxon>Craniata</taxon>
        <taxon>Vertebrata</taxon>
        <taxon>Euteleostomi</taxon>
        <taxon>Mammalia</taxon>
        <taxon>Eutheria</taxon>
        <taxon>Euarchontoglires</taxon>
        <taxon>Primates</taxon>
        <taxon>Strepsirrhini</taxon>
        <taxon>Lorisiformes</taxon>
        <taxon>Galagidae</taxon>
        <taxon>Otolemur</taxon>
    </lineage>
</organism>
<dbReference type="AlphaFoldDB" id="H0XPW1"/>
<dbReference type="EMBL" id="AAQR03054152">
    <property type="status" value="NOT_ANNOTATED_CDS"/>
    <property type="molecule type" value="Genomic_DNA"/>
</dbReference>
<sequence length="45" mass="5548">AWCYVRHRDRFEPYLCESMNLRHSHSRIWPCFTPLFIFESPPPPQ</sequence>
<dbReference type="Proteomes" id="UP000005225">
    <property type="component" value="Unassembled WGS sequence"/>
</dbReference>
<accession>H0XPW1</accession>
<dbReference type="InParanoid" id="H0XPW1"/>
<keyword evidence="2" id="KW-1185">Reference proteome</keyword>
<reference evidence="1" key="3">
    <citation type="submission" date="2025-09" db="UniProtKB">
        <authorList>
            <consortium name="Ensembl"/>
        </authorList>
    </citation>
    <scope>IDENTIFICATION</scope>
</reference>